<feature type="domain" description="HTH gntR-type" evidence="4">
    <location>
        <begin position="13"/>
        <end position="80"/>
    </location>
</feature>
<proteinExistence type="predicted"/>
<accession>A0ABV4GJN4</accession>
<dbReference type="PANTHER" id="PTHR43537:SF5">
    <property type="entry name" value="UXU OPERON TRANSCRIPTIONAL REGULATOR"/>
    <property type="match status" value="1"/>
</dbReference>
<keyword evidence="6" id="KW-1185">Reference proteome</keyword>
<dbReference type="GO" id="GO:0003677">
    <property type="term" value="F:DNA binding"/>
    <property type="evidence" value="ECO:0007669"/>
    <property type="project" value="UniProtKB-KW"/>
</dbReference>
<dbReference type="InterPro" id="IPR036390">
    <property type="entry name" value="WH_DNA-bd_sf"/>
</dbReference>
<evidence type="ECO:0000313" key="5">
    <source>
        <dbReference type="EMBL" id="MEY9472159.1"/>
    </source>
</evidence>
<dbReference type="Pfam" id="PF00392">
    <property type="entry name" value="GntR"/>
    <property type="match status" value="1"/>
</dbReference>
<dbReference type="SUPFAM" id="SSF46785">
    <property type="entry name" value="Winged helix' DNA-binding domain"/>
    <property type="match status" value="1"/>
</dbReference>
<protein>
    <submittedName>
        <fullName evidence="5">DNA-binding GntR family transcriptional regulator</fullName>
    </submittedName>
</protein>
<dbReference type="InterPro" id="IPR011711">
    <property type="entry name" value="GntR_C"/>
</dbReference>
<name>A0ABV4GJN4_9BRAD</name>
<dbReference type="InterPro" id="IPR036388">
    <property type="entry name" value="WH-like_DNA-bd_sf"/>
</dbReference>
<dbReference type="Proteomes" id="UP001565474">
    <property type="component" value="Unassembled WGS sequence"/>
</dbReference>
<evidence type="ECO:0000313" key="6">
    <source>
        <dbReference type="Proteomes" id="UP001565474"/>
    </source>
</evidence>
<dbReference type="PANTHER" id="PTHR43537">
    <property type="entry name" value="TRANSCRIPTIONAL REGULATOR, GNTR FAMILY"/>
    <property type="match status" value="1"/>
</dbReference>
<dbReference type="SMART" id="SM00895">
    <property type="entry name" value="FCD"/>
    <property type="match status" value="1"/>
</dbReference>
<dbReference type="SMART" id="SM00345">
    <property type="entry name" value="HTH_GNTR"/>
    <property type="match status" value="1"/>
</dbReference>
<keyword evidence="2 5" id="KW-0238">DNA-binding</keyword>
<reference evidence="5 6" key="1">
    <citation type="submission" date="2024-07" db="EMBL/GenBank/DDBJ databases">
        <title>Genomic Encyclopedia of Type Strains, Phase V (KMG-V): Genome sequencing to study the core and pangenomes of soil and plant-associated prokaryotes.</title>
        <authorList>
            <person name="Whitman W."/>
        </authorList>
    </citation>
    <scope>NUCLEOTIDE SEQUENCE [LARGE SCALE GENOMIC DNA]</scope>
    <source>
        <strain evidence="5 6">USDA 222</strain>
    </source>
</reference>
<organism evidence="5 6">
    <name type="scientific">Bradyrhizobium yuanmingense</name>
    <dbReference type="NCBI Taxonomy" id="108015"/>
    <lineage>
        <taxon>Bacteria</taxon>
        <taxon>Pseudomonadati</taxon>
        <taxon>Pseudomonadota</taxon>
        <taxon>Alphaproteobacteria</taxon>
        <taxon>Hyphomicrobiales</taxon>
        <taxon>Nitrobacteraceae</taxon>
        <taxon>Bradyrhizobium</taxon>
    </lineage>
</organism>
<dbReference type="RefSeq" id="WP_036046000.1">
    <property type="nucleotide sequence ID" value="NZ_JBGBYD010000002.1"/>
</dbReference>
<dbReference type="Pfam" id="PF07729">
    <property type="entry name" value="FCD"/>
    <property type="match status" value="1"/>
</dbReference>
<comment type="caution">
    <text evidence="5">The sequence shown here is derived from an EMBL/GenBank/DDBJ whole genome shotgun (WGS) entry which is preliminary data.</text>
</comment>
<keyword evidence="3" id="KW-0804">Transcription</keyword>
<dbReference type="PRINTS" id="PR00035">
    <property type="entry name" value="HTHGNTR"/>
</dbReference>
<dbReference type="PROSITE" id="PS50949">
    <property type="entry name" value="HTH_GNTR"/>
    <property type="match status" value="1"/>
</dbReference>
<dbReference type="InterPro" id="IPR008920">
    <property type="entry name" value="TF_FadR/GntR_C"/>
</dbReference>
<dbReference type="EMBL" id="JBGBZN010000002">
    <property type="protein sequence ID" value="MEY9472159.1"/>
    <property type="molecule type" value="Genomic_DNA"/>
</dbReference>
<sequence>MAAKIISGLVEKRSLDRAAADVIRQAITSGALTPGKRLTETELSTELNLSRSTIRAALQRLMSEGLVKQKPYLGWEVASLSSNDAWELYTLRSSLESLAAQLAAANPNRRQPIEAAFEDLKAAAKSRNQKRITDSDLALHKAIVVLSGHKRLADHYGLVEQQVRMYMASSNAILERPEMVISNHQKMISALLRGDAAASERYAREHNKTSGQLLIRHIQEKETKQTNKATSRKL</sequence>
<evidence type="ECO:0000256" key="3">
    <source>
        <dbReference type="ARBA" id="ARBA00023163"/>
    </source>
</evidence>
<dbReference type="CDD" id="cd07377">
    <property type="entry name" value="WHTH_GntR"/>
    <property type="match status" value="1"/>
</dbReference>
<dbReference type="SUPFAM" id="SSF48008">
    <property type="entry name" value="GntR ligand-binding domain-like"/>
    <property type="match status" value="1"/>
</dbReference>
<evidence type="ECO:0000256" key="2">
    <source>
        <dbReference type="ARBA" id="ARBA00023125"/>
    </source>
</evidence>
<dbReference type="Gene3D" id="1.10.10.10">
    <property type="entry name" value="Winged helix-like DNA-binding domain superfamily/Winged helix DNA-binding domain"/>
    <property type="match status" value="1"/>
</dbReference>
<dbReference type="InterPro" id="IPR000524">
    <property type="entry name" value="Tscrpt_reg_HTH_GntR"/>
</dbReference>
<evidence type="ECO:0000256" key="1">
    <source>
        <dbReference type="ARBA" id="ARBA00023015"/>
    </source>
</evidence>
<evidence type="ECO:0000259" key="4">
    <source>
        <dbReference type="PROSITE" id="PS50949"/>
    </source>
</evidence>
<gene>
    <name evidence="5" type="ORF">ABH992_004558</name>
</gene>
<keyword evidence="1" id="KW-0805">Transcription regulation</keyword>
<dbReference type="Gene3D" id="1.20.120.530">
    <property type="entry name" value="GntR ligand-binding domain-like"/>
    <property type="match status" value="1"/>
</dbReference>